<dbReference type="InterPro" id="IPR042120">
    <property type="entry name" value="MutL_C_dimsub"/>
</dbReference>
<keyword evidence="8" id="KW-1185">Reference proteome</keyword>
<dbReference type="CDD" id="cd16926">
    <property type="entry name" value="HATPase_MutL-MLH-PMS-like"/>
    <property type="match status" value="1"/>
</dbReference>
<feature type="region of interest" description="Disordered" evidence="4">
    <location>
        <begin position="442"/>
        <end position="507"/>
    </location>
</feature>
<comment type="similarity">
    <text evidence="1">Belongs to the DNA mismatch repair MutL/HexB family.</text>
</comment>
<protein>
    <recommendedName>
        <fullName evidence="3">DNA mismatch repair protein PMS1</fullName>
    </recommendedName>
</protein>
<dbReference type="SMART" id="SM00853">
    <property type="entry name" value="MutL_C"/>
    <property type="match status" value="1"/>
</dbReference>
<feature type="region of interest" description="Disordered" evidence="4">
    <location>
        <begin position="606"/>
        <end position="758"/>
    </location>
</feature>
<feature type="compositionally biased region" description="Basic and acidic residues" evidence="4">
    <location>
        <begin position="676"/>
        <end position="686"/>
    </location>
</feature>
<dbReference type="InterPro" id="IPR042121">
    <property type="entry name" value="MutL_C_regsub"/>
</dbReference>
<reference evidence="7" key="1">
    <citation type="submission" date="2020-01" db="EMBL/GenBank/DDBJ databases">
        <authorList>
            <consortium name="DOE Joint Genome Institute"/>
            <person name="Haridas S."/>
            <person name="Albert R."/>
            <person name="Binder M."/>
            <person name="Bloem J."/>
            <person name="Labutti K."/>
            <person name="Salamov A."/>
            <person name="Andreopoulos B."/>
            <person name="Baker S.E."/>
            <person name="Barry K."/>
            <person name="Bills G."/>
            <person name="Bluhm B.H."/>
            <person name="Cannon C."/>
            <person name="Castanera R."/>
            <person name="Culley D.E."/>
            <person name="Daum C."/>
            <person name="Ezra D."/>
            <person name="Gonzalez J.B."/>
            <person name="Henrissat B."/>
            <person name="Kuo A."/>
            <person name="Liang C."/>
            <person name="Lipzen A."/>
            <person name="Lutzoni F."/>
            <person name="Magnuson J."/>
            <person name="Mondo S."/>
            <person name="Nolan M."/>
            <person name="Ohm R."/>
            <person name="Pangilinan J."/>
            <person name="Park H.-J."/>
            <person name="Ramirez L."/>
            <person name="Alfaro M."/>
            <person name="Sun H."/>
            <person name="Tritt A."/>
            <person name="Yoshinaga Y."/>
            <person name="Zwiers L.-H."/>
            <person name="Turgeon B.G."/>
            <person name="Goodwin S.B."/>
            <person name="Spatafora J.W."/>
            <person name="Crous P.W."/>
            <person name="Grigoriev I.V."/>
        </authorList>
    </citation>
    <scope>NUCLEOTIDE SEQUENCE</scope>
    <source>
        <strain evidence="7">P77</strain>
    </source>
</reference>
<dbReference type="GO" id="GO:0140664">
    <property type="term" value="F:ATP-dependent DNA damage sensor activity"/>
    <property type="evidence" value="ECO:0007669"/>
    <property type="project" value="InterPro"/>
</dbReference>
<feature type="domain" description="DNA mismatch repair protein S5" evidence="6">
    <location>
        <begin position="217"/>
        <end position="361"/>
    </location>
</feature>
<dbReference type="GO" id="GO:0000710">
    <property type="term" value="P:meiotic mismatch repair"/>
    <property type="evidence" value="ECO:0007669"/>
    <property type="project" value="UniProtKB-ARBA"/>
</dbReference>
<dbReference type="GO" id="GO:0005524">
    <property type="term" value="F:ATP binding"/>
    <property type="evidence" value="ECO:0007669"/>
    <property type="project" value="InterPro"/>
</dbReference>
<dbReference type="Proteomes" id="UP000800040">
    <property type="component" value="Unassembled WGS sequence"/>
</dbReference>
<dbReference type="SUPFAM" id="SSF118116">
    <property type="entry name" value="DNA mismatch repair protein MutL"/>
    <property type="match status" value="1"/>
</dbReference>
<dbReference type="InterPro" id="IPR038973">
    <property type="entry name" value="MutL/Mlh/Pms-like"/>
</dbReference>
<proteinExistence type="inferred from homology"/>
<feature type="compositionally biased region" description="Basic and acidic residues" evidence="4">
    <location>
        <begin position="462"/>
        <end position="475"/>
    </location>
</feature>
<evidence type="ECO:0000256" key="1">
    <source>
        <dbReference type="ARBA" id="ARBA00006082"/>
    </source>
</evidence>
<feature type="compositionally biased region" description="Basic and acidic residues" evidence="4">
    <location>
        <begin position="388"/>
        <end position="418"/>
    </location>
</feature>
<evidence type="ECO:0000313" key="7">
    <source>
        <dbReference type="EMBL" id="KAF1838946.1"/>
    </source>
</evidence>
<feature type="domain" description="MutL C-terminal dimerisation" evidence="5">
    <location>
        <begin position="866"/>
        <end position="1027"/>
    </location>
</feature>
<name>A0A6A5KVD5_9PLEO</name>
<dbReference type="PANTHER" id="PTHR10073:SF52">
    <property type="entry name" value="MISMATCH REPAIR ENDONUCLEASE PMS2"/>
    <property type="match status" value="1"/>
</dbReference>
<evidence type="ECO:0000256" key="4">
    <source>
        <dbReference type="SAM" id="MobiDB-lite"/>
    </source>
</evidence>
<dbReference type="GO" id="GO:0030983">
    <property type="term" value="F:mismatched DNA binding"/>
    <property type="evidence" value="ECO:0007669"/>
    <property type="project" value="InterPro"/>
</dbReference>
<dbReference type="SUPFAM" id="SSF54211">
    <property type="entry name" value="Ribosomal protein S5 domain 2-like"/>
    <property type="match status" value="1"/>
</dbReference>
<dbReference type="Gene3D" id="3.30.1540.20">
    <property type="entry name" value="MutL, C-terminal domain, dimerisation subdomain"/>
    <property type="match status" value="1"/>
</dbReference>
<feature type="region of interest" description="Disordered" evidence="4">
    <location>
        <begin position="388"/>
        <end position="430"/>
    </location>
</feature>
<evidence type="ECO:0000313" key="8">
    <source>
        <dbReference type="Proteomes" id="UP000800040"/>
    </source>
</evidence>
<sequence>MATIKAIDGRSVHQIQSGQVIVDLQSVCKELVENSIDAGATSIEVRFKKNGLDAIEVQDNGAGIAPDDYETVALKHYTSKLATYDDLSSLQTFGFRGEAISSLCALSNFHITTARASDGPKGTKLDFAQSGRLAGTSVVAAKQGTTVVVEKLFHNLPVRRKELEKNIKREYNKVLQLLNAYACISVGVKFSVSNQVPKGKKTVAFSTNANPSTRDNISNVYGAKTIAVLIPLHLEFAMDPSNRPGATQSARNWSTQEDVGSRNVKILGHISRPVVGEGRQTPDRQMFFVNSRPCNLPQVAKAFNEVYKSFNVTQSPFVFADIKLDTNAYDVNVSPDKRTIMLHDQTALLENIKEALLALFEHHDQSVPQAQLLGRKLTSALKPSTIEPRDIRVSALGEDRSDSDGASEVRQETPRRAEVSNLLETNNTTTFPGFMKASLVERLAGQDSEDRVVRPVGRHRRDGPADNDKSVEEGVVHPNVRRRSASHEQDSTVERPRQRSQSPLFEPAQDDADFQSRFSQPPKIVQDFNARIASQDHHLAGPMRVPRSPYSTADGEVSMHTIPVIKQTPQKFQSQSTIQNAFDRMRPTRTPLQQATITVGDTTTVSTIGTESQSSASKRARIHTPKFSLSGKPLNKTPRRNLFKQGLSGFAAPGKQLDSTDEDDEGAEGNEEGEGKEDSHVSDRLSRSPSPHKRLTPRTFGEPRTDELVVSSSTQHPRPFTVPEEGSDDQLVSDAAPVPHADSADSDQEYTDDTDKKAKEEAKIAQLIAEAEEAAARPTQLNLKRANKLFKITQKKNWTINLERVIKIDVDSIAQHLHGMQTSIDHLLVEVAEADALPTSTQLNKEDPEERLSLTVTKQDFNEMRIIGQFNLGFIIAVRPPTLTSPTSDLFIIDQHASDEKYNFERLSATTALVSQRLVHAHPLELTAVEEEIILANEHALTANGFVVEMNTSDADESGHRAKLISLPMSKEVTFTPTDLEELLTLILDNPSSSSTAGSAHIPRPSKVRKLLASRACRSSVMIGKTLQQPRMREIVRHMGSMDKPWSCPHGRPTMRHLYGLEKWQGWTEGDGVTGVDARGQKADWNVYLKKNRR</sequence>
<dbReference type="Gene3D" id="3.30.1370.100">
    <property type="entry name" value="MutL, C-terminal domain, regulatory subdomain"/>
    <property type="match status" value="1"/>
</dbReference>
<dbReference type="InterPro" id="IPR013507">
    <property type="entry name" value="DNA_mismatch_S5_2-like"/>
</dbReference>
<dbReference type="OrthoDB" id="10263226at2759"/>
<dbReference type="PANTHER" id="PTHR10073">
    <property type="entry name" value="DNA MISMATCH REPAIR PROTEIN MLH, PMS, MUTL"/>
    <property type="match status" value="1"/>
</dbReference>
<dbReference type="InterPro" id="IPR020568">
    <property type="entry name" value="Ribosomal_Su5_D2-typ_SF"/>
</dbReference>
<dbReference type="FunFam" id="3.30.565.10:FF:000014">
    <property type="entry name" value="Mismatch repair endonuclease pms1, putative"/>
    <property type="match status" value="1"/>
</dbReference>
<accession>A0A6A5KVD5</accession>
<dbReference type="InterPro" id="IPR002099">
    <property type="entry name" value="MutL/Mlh/PMS"/>
</dbReference>
<dbReference type="InterPro" id="IPR036890">
    <property type="entry name" value="HATPase_C_sf"/>
</dbReference>
<evidence type="ECO:0000259" key="6">
    <source>
        <dbReference type="SMART" id="SM01340"/>
    </source>
</evidence>
<dbReference type="SUPFAM" id="SSF55874">
    <property type="entry name" value="ATPase domain of HSP90 chaperone/DNA topoisomerase II/histidine kinase"/>
    <property type="match status" value="1"/>
</dbReference>
<dbReference type="Pfam" id="PF08676">
    <property type="entry name" value="MutL_C"/>
    <property type="match status" value="1"/>
</dbReference>
<evidence type="ECO:0000259" key="5">
    <source>
        <dbReference type="SMART" id="SM00853"/>
    </source>
</evidence>
<dbReference type="SMART" id="SM01340">
    <property type="entry name" value="DNA_mis_repair"/>
    <property type="match status" value="1"/>
</dbReference>
<dbReference type="GO" id="GO:0032389">
    <property type="term" value="C:MutLalpha complex"/>
    <property type="evidence" value="ECO:0007669"/>
    <property type="project" value="TreeGrafter"/>
</dbReference>
<dbReference type="FunFam" id="3.30.230.10:FF:000120">
    <property type="entry name" value="Mismatch repair endonuclease PMS2"/>
    <property type="match status" value="1"/>
</dbReference>
<keyword evidence="2" id="KW-0227">DNA damage</keyword>
<dbReference type="Pfam" id="PF13589">
    <property type="entry name" value="HATPase_c_3"/>
    <property type="match status" value="1"/>
</dbReference>
<dbReference type="InterPro" id="IPR014790">
    <property type="entry name" value="MutL_C"/>
</dbReference>
<feature type="compositionally biased region" description="Basic and acidic residues" evidence="4">
    <location>
        <begin position="485"/>
        <end position="497"/>
    </location>
</feature>
<dbReference type="AlphaFoldDB" id="A0A6A5KVD5"/>
<organism evidence="7 8">
    <name type="scientific">Decorospora gaudefroyi</name>
    <dbReference type="NCBI Taxonomy" id="184978"/>
    <lineage>
        <taxon>Eukaryota</taxon>
        <taxon>Fungi</taxon>
        <taxon>Dikarya</taxon>
        <taxon>Ascomycota</taxon>
        <taxon>Pezizomycotina</taxon>
        <taxon>Dothideomycetes</taxon>
        <taxon>Pleosporomycetidae</taxon>
        <taxon>Pleosporales</taxon>
        <taxon>Pleosporineae</taxon>
        <taxon>Pleosporaceae</taxon>
        <taxon>Decorospora</taxon>
    </lineage>
</organism>
<evidence type="ECO:0000256" key="2">
    <source>
        <dbReference type="ARBA" id="ARBA00022763"/>
    </source>
</evidence>
<evidence type="ECO:0000256" key="3">
    <source>
        <dbReference type="ARBA" id="ARBA00070941"/>
    </source>
</evidence>
<dbReference type="FunFam" id="3.30.1370.100:FF:000001">
    <property type="entry name" value="Mismatch repair endonuclease pms1, putative"/>
    <property type="match status" value="1"/>
</dbReference>
<dbReference type="NCBIfam" id="TIGR00585">
    <property type="entry name" value="mutl"/>
    <property type="match status" value="1"/>
</dbReference>
<dbReference type="InterPro" id="IPR014721">
    <property type="entry name" value="Ribsml_uS5_D2-typ_fold_subgr"/>
</dbReference>
<dbReference type="Gene3D" id="3.30.230.10">
    <property type="match status" value="1"/>
</dbReference>
<dbReference type="InterPro" id="IPR037198">
    <property type="entry name" value="MutL_C_sf"/>
</dbReference>
<dbReference type="Pfam" id="PF01119">
    <property type="entry name" value="DNA_mis_repair"/>
    <property type="match status" value="1"/>
</dbReference>
<gene>
    <name evidence="7" type="ORF">BDW02DRAFT_564544</name>
</gene>
<dbReference type="Gene3D" id="3.30.565.10">
    <property type="entry name" value="Histidine kinase-like ATPase, C-terminal domain"/>
    <property type="match status" value="1"/>
</dbReference>
<dbReference type="EMBL" id="ML975248">
    <property type="protein sequence ID" value="KAF1838946.1"/>
    <property type="molecule type" value="Genomic_DNA"/>
</dbReference>
<feature type="compositionally biased region" description="Acidic residues" evidence="4">
    <location>
        <begin position="659"/>
        <end position="675"/>
    </location>
</feature>
<dbReference type="GO" id="GO:0016887">
    <property type="term" value="F:ATP hydrolysis activity"/>
    <property type="evidence" value="ECO:0007669"/>
    <property type="project" value="InterPro"/>
</dbReference>
<dbReference type="CDD" id="cd03484">
    <property type="entry name" value="MutL_Trans_hPMS_2_like"/>
    <property type="match status" value="1"/>
</dbReference>